<evidence type="ECO:0000313" key="3">
    <source>
        <dbReference type="Proteomes" id="UP000005926"/>
    </source>
</evidence>
<dbReference type="EMBL" id="ACKZ01000020">
    <property type="protein sequence ID" value="EEW37215.1"/>
    <property type="molecule type" value="Genomic_DNA"/>
</dbReference>
<comment type="caution">
    <text evidence="2">The sequence shown here is derived from an EMBL/GenBank/DDBJ whole genome shotgun (WGS) entry which is preliminary data.</text>
</comment>
<protein>
    <submittedName>
        <fullName evidence="2">Uncharacterized protein</fullName>
    </submittedName>
</protein>
<organism evidence="2 3">
    <name type="scientific">Granulicatella adiacens ATCC 49175</name>
    <dbReference type="NCBI Taxonomy" id="638301"/>
    <lineage>
        <taxon>Bacteria</taxon>
        <taxon>Bacillati</taxon>
        <taxon>Bacillota</taxon>
        <taxon>Bacilli</taxon>
        <taxon>Lactobacillales</taxon>
        <taxon>Carnobacteriaceae</taxon>
        <taxon>Granulicatella</taxon>
    </lineage>
</organism>
<keyword evidence="1" id="KW-0472">Membrane</keyword>
<dbReference type="AlphaFoldDB" id="C8NHN8"/>
<feature type="transmembrane region" description="Helical" evidence="1">
    <location>
        <begin position="6"/>
        <end position="27"/>
    </location>
</feature>
<proteinExistence type="predicted"/>
<dbReference type="HOGENOM" id="CLU_3243855_0_0_9"/>
<feature type="non-terminal residue" evidence="2">
    <location>
        <position position="1"/>
    </location>
</feature>
<keyword evidence="1" id="KW-1133">Transmembrane helix</keyword>
<keyword evidence="1" id="KW-0812">Transmembrane</keyword>
<gene>
    <name evidence="2" type="ORF">HMPREF0444_1433</name>
</gene>
<dbReference type="STRING" id="638301.HMPREF0444_1433"/>
<evidence type="ECO:0000256" key="1">
    <source>
        <dbReference type="SAM" id="Phobius"/>
    </source>
</evidence>
<evidence type="ECO:0000313" key="2">
    <source>
        <dbReference type="EMBL" id="EEW37215.1"/>
    </source>
</evidence>
<name>C8NHN8_9LACT</name>
<keyword evidence="3" id="KW-1185">Reference proteome</keyword>
<reference evidence="2 3" key="1">
    <citation type="submission" date="2009-08" db="EMBL/GenBank/DDBJ databases">
        <authorList>
            <person name="Muzny D."/>
            <person name="Qin X."/>
            <person name="Deng J."/>
            <person name="Jiang H."/>
            <person name="Liu Y."/>
            <person name="Qu J."/>
            <person name="Song X.-Z."/>
            <person name="Zhang L."/>
            <person name="Thornton R."/>
            <person name="Coyle M."/>
            <person name="Francisco L."/>
            <person name="Jackson L."/>
            <person name="Javaid M."/>
            <person name="Korchina V."/>
            <person name="Kovar C."/>
            <person name="Mata R."/>
            <person name="Mathew T."/>
            <person name="Ngo R."/>
            <person name="Nguyen L."/>
            <person name="Nguyen N."/>
            <person name="Okwuonu G."/>
            <person name="Ongeri F."/>
            <person name="Pham C."/>
            <person name="Simmons D."/>
            <person name="Wilczek-Boney K."/>
            <person name="Hale W."/>
            <person name="Jakkamsetti A."/>
            <person name="Pham P."/>
            <person name="Ruth R."/>
            <person name="San Lucas F."/>
            <person name="Warren J."/>
            <person name="Zhang J."/>
            <person name="Zhao Z."/>
            <person name="Zhou C."/>
            <person name="Zhu D."/>
            <person name="Lee S."/>
            <person name="Bess C."/>
            <person name="Blankenburg K."/>
            <person name="Forbes L."/>
            <person name="Fu Q."/>
            <person name="Gubbala S."/>
            <person name="Hirani K."/>
            <person name="Jayaseelan J.C."/>
            <person name="Lara F."/>
            <person name="Munidasa M."/>
            <person name="Palculict T."/>
            <person name="Patil S."/>
            <person name="Pu L.-L."/>
            <person name="Saada N."/>
            <person name="Tang L."/>
            <person name="Weissenberger G."/>
            <person name="Zhu Y."/>
            <person name="Hemphill L."/>
            <person name="Shang Y."/>
            <person name="Youmans B."/>
            <person name="Ayvaz T."/>
            <person name="Ross M."/>
            <person name="Santibanez J."/>
            <person name="Aqrawi P."/>
            <person name="Gross S."/>
            <person name="Joshi V."/>
            <person name="Fowler G."/>
            <person name="Nazareth L."/>
            <person name="Reid J."/>
            <person name="Worley K."/>
            <person name="Petrosino J."/>
            <person name="Highlander S."/>
            <person name="Gibbs R."/>
        </authorList>
    </citation>
    <scope>NUCLEOTIDE SEQUENCE [LARGE SCALE GENOMIC DNA]</scope>
    <source>
        <strain evidence="2 3">ATCC 49175</strain>
    </source>
</reference>
<accession>C8NHN8</accession>
<sequence>KLCKLGLVPSLFCRDFYVKAILFYRNFKRKFAIMKRMIKEEVE</sequence>
<dbReference type="Proteomes" id="UP000005926">
    <property type="component" value="Unassembled WGS sequence"/>
</dbReference>